<dbReference type="InterPro" id="IPR027417">
    <property type="entry name" value="P-loop_NTPase"/>
</dbReference>
<dbReference type="Pfam" id="PF13521">
    <property type="entry name" value="AAA_28"/>
    <property type="match status" value="1"/>
</dbReference>
<gene>
    <name evidence="2" type="ORF">HJA_01415</name>
</gene>
<name>A0A059FKG2_9PROT</name>
<keyword evidence="3" id="KW-1185">Reference proteome</keyword>
<dbReference type="SUPFAM" id="SSF52540">
    <property type="entry name" value="P-loop containing nucleoside triphosphate hydrolases"/>
    <property type="match status" value="1"/>
</dbReference>
<accession>A0A059FKG2</accession>
<dbReference type="RefSeq" id="WP_035577269.1">
    <property type="nucleotide sequence ID" value="NZ_ARYJ01000001.1"/>
</dbReference>
<organism evidence="2 3">
    <name type="scientific">Hyphomonas jannaschiana VP2</name>
    <dbReference type="NCBI Taxonomy" id="1280952"/>
    <lineage>
        <taxon>Bacteria</taxon>
        <taxon>Pseudomonadati</taxon>
        <taxon>Pseudomonadota</taxon>
        <taxon>Alphaproteobacteria</taxon>
        <taxon>Hyphomonadales</taxon>
        <taxon>Hyphomonadaceae</taxon>
        <taxon>Hyphomonas</taxon>
    </lineage>
</organism>
<feature type="domain" description="NadR/Ttd14 AAA" evidence="1">
    <location>
        <begin position="6"/>
        <end position="165"/>
    </location>
</feature>
<dbReference type="EMBL" id="ARYJ01000001">
    <property type="protein sequence ID" value="KCZ91155.1"/>
    <property type="molecule type" value="Genomic_DNA"/>
</dbReference>
<comment type="caution">
    <text evidence="2">The sequence shown here is derived from an EMBL/GenBank/DDBJ whole genome shotgun (WGS) entry which is preliminary data.</text>
</comment>
<evidence type="ECO:0000259" key="1">
    <source>
        <dbReference type="Pfam" id="PF13521"/>
    </source>
</evidence>
<sequence length="176" mass="19214">MNKLNVISGCSGGGKSTLLKVLKACGHHVVEEPGRRVVEAEEAHGGDALPWLDMEAFLQRTLSLAIEDFEAARALAGPVFFDRGIIDALSGLQHLTGRAPEDAARLYRYAETVFLAPPWPEIYETDSARKHGLDEAVAEYDRLAAAFPEFGYRTQVLPKVAVADRTDHILSTLQLG</sequence>
<reference evidence="2 3" key="1">
    <citation type="journal article" date="2014" name="Antonie Van Leeuwenhoek">
        <title>Hyphomonas beringensis sp. nov. and Hyphomonas chukchiensis sp. nov., isolated from surface seawater of the Bering Sea and Chukchi Sea.</title>
        <authorList>
            <person name="Li C."/>
            <person name="Lai Q."/>
            <person name="Li G."/>
            <person name="Dong C."/>
            <person name="Wang J."/>
            <person name="Liao Y."/>
            <person name="Shao Z."/>
        </authorList>
    </citation>
    <scope>NUCLEOTIDE SEQUENCE [LARGE SCALE GENOMIC DNA]</scope>
    <source>
        <strain evidence="2 3">VP2</strain>
    </source>
</reference>
<dbReference type="PATRIC" id="fig|1280952.3.peg.287"/>
<proteinExistence type="predicted"/>
<dbReference type="STRING" id="1280952.HJA_01415"/>
<dbReference type="Gene3D" id="3.40.50.300">
    <property type="entry name" value="P-loop containing nucleotide triphosphate hydrolases"/>
    <property type="match status" value="1"/>
</dbReference>
<dbReference type="InterPro" id="IPR038727">
    <property type="entry name" value="NadR/Ttd14_AAA_dom"/>
</dbReference>
<evidence type="ECO:0000313" key="2">
    <source>
        <dbReference type="EMBL" id="KCZ91155.1"/>
    </source>
</evidence>
<protein>
    <recommendedName>
        <fullName evidence="1">NadR/Ttd14 AAA domain-containing protein</fullName>
    </recommendedName>
</protein>
<dbReference type="AlphaFoldDB" id="A0A059FKG2"/>
<dbReference type="OrthoDB" id="5638848at2"/>
<dbReference type="Proteomes" id="UP000024816">
    <property type="component" value="Unassembled WGS sequence"/>
</dbReference>
<dbReference type="eggNOG" id="COG3911">
    <property type="taxonomic scope" value="Bacteria"/>
</dbReference>
<evidence type="ECO:0000313" key="3">
    <source>
        <dbReference type="Proteomes" id="UP000024816"/>
    </source>
</evidence>